<proteinExistence type="predicted"/>
<accession>A0ABW1VFU1</accession>
<protein>
    <submittedName>
        <fullName evidence="1">Uncharacterized protein</fullName>
    </submittedName>
</protein>
<evidence type="ECO:0000313" key="1">
    <source>
        <dbReference type="EMBL" id="MFC6356390.1"/>
    </source>
</evidence>
<dbReference type="EMBL" id="JBHSTP010000002">
    <property type="protein sequence ID" value="MFC6356390.1"/>
    <property type="molecule type" value="Genomic_DNA"/>
</dbReference>
<sequence>MSGAVRHPLNLGIVRRIAQPGSRRDRYELPDGPWYAASVGKDTAYVALAQLAESGVVALGWRIAARETTQEIRRSPGAHDE</sequence>
<reference evidence="2" key="1">
    <citation type="journal article" date="2019" name="Int. J. Syst. Evol. Microbiol.">
        <title>The Global Catalogue of Microorganisms (GCM) 10K type strain sequencing project: providing services to taxonomists for standard genome sequencing and annotation.</title>
        <authorList>
            <consortium name="The Broad Institute Genomics Platform"/>
            <consortium name="The Broad Institute Genome Sequencing Center for Infectious Disease"/>
            <person name="Wu L."/>
            <person name="Ma J."/>
        </authorList>
    </citation>
    <scope>NUCLEOTIDE SEQUENCE [LARGE SCALE GENOMIC DNA]</scope>
    <source>
        <strain evidence="2">CCUG 43304</strain>
    </source>
</reference>
<comment type="caution">
    <text evidence="1">The sequence shown here is derived from an EMBL/GenBank/DDBJ whole genome shotgun (WGS) entry which is preliminary data.</text>
</comment>
<name>A0ABW1VFU1_9MICO</name>
<evidence type="ECO:0000313" key="2">
    <source>
        <dbReference type="Proteomes" id="UP001596306"/>
    </source>
</evidence>
<organism evidence="1 2">
    <name type="scientific">Luethyella okanaganae</name>
    <dbReference type="NCBI Taxonomy" id="69372"/>
    <lineage>
        <taxon>Bacteria</taxon>
        <taxon>Bacillati</taxon>
        <taxon>Actinomycetota</taxon>
        <taxon>Actinomycetes</taxon>
        <taxon>Micrococcales</taxon>
        <taxon>Microbacteriaceae</taxon>
        <taxon>Luethyella</taxon>
    </lineage>
</organism>
<gene>
    <name evidence="1" type="ORF">ACFQB0_09750</name>
</gene>
<dbReference type="Proteomes" id="UP001596306">
    <property type="component" value="Unassembled WGS sequence"/>
</dbReference>
<keyword evidence="2" id="KW-1185">Reference proteome</keyword>
<dbReference type="RefSeq" id="WP_386730742.1">
    <property type="nucleotide sequence ID" value="NZ_JBHSTP010000002.1"/>
</dbReference>